<accession>A0A7C3VJ62</accession>
<gene>
    <name evidence="2" type="ORF">ENR15_18620</name>
</gene>
<dbReference type="EMBL" id="DSPX01000194">
    <property type="protein sequence ID" value="HGG02593.1"/>
    <property type="molecule type" value="Genomic_DNA"/>
</dbReference>
<organism evidence="2">
    <name type="scientific">Planktothricoides sp. SpSt-374</name>
    <dbReference type="NCBI Taxonomy" id="2282167"/>
    <lineage>
        <taxon>Bacteria</taxon>
        <taxon>Bacillati</taxon>
        <taxon>Cyanobacteriota</taxon>
        <taxon>Cyanophyceae</taxon>
        <taxon>Oscillatoriophycideae</taxon>
        <taxon>Oscillatoriales</taxon>
        <taxon>Oscillatoriaceae</taxon>
        <taxon>Planktothricoides</taxon>
    </lineage>
</organism>
<keyword evidence="1" id="KW-0472">Membrane</keyword>
<name>A0A7C3VJ62_9CYAN</name>
<evidence type="ECO:0000313" key="2">
    <source>
        <dbReference type="EMBL" id="HGG02593.1"/>
    </source>
</evidence>
<reference evidence="2" key="1">
    <citation type="journal article" date="2020" name="mSystems">
        <title>Genome- and Community-Level Interaction Insights into Carbon Utilization and Element Cycling Functions of Hydrothermarchaeota in Hydrothermal Sediment.</title>
        <authorList>
            <person name="Zhou Z."/>
            <person name="Liu Y."/>
            <person name="Xu W."/>
            <person name="Pan J."/>
            <person name="Luo Z.H."/>
            <person name="Li M."/>
        </authorList>
    </citation>
    <scope>NUCLEOTIDE SEQUENCE [LARGE SCALE GENOMIC DNA]</scope>
    <source>
        <strain evidence="2">SpSt-374</strain>
    </source>
</reference>
<keyword evidence="1" id="KW-1133">Transmembrane helix</keyword>
<sequence length="88" mass="9307">MKANKSQKRIMICTFAALSSGLFGSYFGGQMSWLVHTSSCQSQPQGLNVFCQAWVSPGAVWKGSTAGLWTGTILGAFVGGLATRDEEG</sequence>
<feature type="transmembrane region" description="Helical" evidence="1">
    <location>
        <begin position="66"/>
        <end position="83"/>
    </location>
</feature>
<protein>
    <submittedName>
        <fullName evidence="2">Uncharacterized protein</fullName>
    </submittedName>
</protein>
<dbReference type="AlphaFoldDB" id="A0A7C3VJ62"/>
<evidence type="ECO:0000256" key="1">
    <source>
        <dbReference type="SAM" id="Phobius"/>
    </source>
</evidence>
<proteinExistence type="predicted"/>
<comment type="caution">
    <text evidence="2">The sequence shown here is derived from an EMBL/GenBank/DDBJ whole genome shotgun (WGS) entry which is preliminary data.</text>
</comment>
<keyword evidence="1" id="KW-0812">Transmembrane</keyword>